<dbReference type="Proteomes" id="UP001596997">
    <property type="component" value="Unassembled WGS sequence"/>
</dbReference>
<organism evidence="2 3">
    <name type="scientific">Pseudofulvibacter geojedonensis</name>
    <dbReference type="NCBI Taxonomy" id="1123758"/>
    <lineage>
        <taxon>Bacteria</taxon>
        <taxon>Pseudomonadati</taxon>
        <taxon>Bacteroidota</taxon>
        <taxon>Flavobacteriia</taxon>
        <taxon>Flavobacteriales</taxon>
        <taxon>Flavobacteriaceae</taxon>
        <taxon>Pseudofulvibacter</taxon>
    </lineage>
</organism>
<reference evidence="3" key="1">
    <citation type="journal article" date="2019" name="Int. J. Syst. Evol. Microbiol.">
        <title>The Global Catalogue of Microorganisms (GCM) 10K type strain sequencing project: providing services to taxonomists for standard genome sequencing and annotation.</title>
        <authorList>
            <consortium name="The Broad Institute Genomics Platform"/>
            <consortium name="The Broad Institute Genome Sequencing Center for Infectious Disease"/>
            <person name="Wu L."/>
            <person name="Ma J."/>
        </authorList>
    </citation>
    <scope>NUCLEOTIDE SEQUENCE [LARGE SCALE GENOMIC DNA]</scope>
    <source>
        <strain evidence="3">CCUG 62114</strain>
    </source>
</reference>
<evidence type="ECO:0000256" key="1">
    <source>
        <dbReference type="SAM" id="SignalP"/>
    </source>
</evidence>
<dbReference type="Pfam" id="PF13715">
    <property type="entry name" value="CarbopepD_reg_2"/>
    <property type="match status" value="1"/>
</dbReference>
<feature type="chain" id="PRO_5045457871" evidence="1">
    <location>
        <begin position="20"/>
        <end position="821"/>
    </location>
</feature>
<keyword evidence="1" id="KW-0732">Signal</keyword>
<keyword evidence="3" id="KW-1185">Reference proteome</keyword>
<sequence length="821" mass="94573">MKKNLVALSLLLVSFLTNAQITGVVTNNKQEVLPSVNVYLEDSYTGTTTNENGIYELVIDQERQYTVVFQYLGFKTIKKTIHITQFPYELNVVMSEQETSLDEISIEAKVDPGATIIKKTIQKQKQNISRVNQYTCDFYSKGIYGIKNAPKKIFGQDLDDFFVALDSTRSGIVYLSETISKIKFKAPNNFKEHMLASKVSGDDSGFSFNSASEFNLNFYHNTVNLDEAEVISPLAKFAFTYYKYQLEDLIYENGVAINKIKVTPKRPQERVFEGYVYIVEDQWQLYGVDLKVTGKQLQSLAFDQMLLKQNFRYNKENKFWVLLSQEMEFKFKFLKLKGDGRFTAVYSNYNFNPEFDRKTFNKEVLLVEKGANKKDSLYWGANRPMRLTSLEKNDYKVKDSIKVIRESKEYLDSIDRKNNKFKLGDLITSYTYNNTHKKWYWGVRSPLFAVQFNTVQGWYSNLNLFYGKRNKDKGSFTHISSKVDYGLSEEKFRLSGRFFKQFNSFSRPTLVVSGGRKLSQFNESEPISPLVNTVSTLFFEDNYAKFYDKTFAAATFGKEVINGLRVNIGASFEERKPVFNTTDYVTINEDDKVYTSNNPLDPFSSSAIINKHNITKVKLSASYRLGQEYSTYPDGKYNHNYYSETPLFLMSYERAIGASNNNYKFGLLKAGIRQNKSLSNKGKLRYSLTGGLFMKADGISFVDYKHFNGNQTHVSLREDLNSFNIMPYYTFSTNNNYAEIHVKHDFKGYVLGKLPLLNRLNFNLTIGSHIAFINNTKPYSEYSVGLNNIGWGKMRFLSVDFVKSFHNGQSESGFLFGVKLN</sequence>
<name>A0ABW3I1J8_9FLAO</name>
<accession>A0ABW3I1J8</accession>
<dbReference type="Pfam" id="PF18939">
    <property type="entry name" value="DUF5686"/>
    <property type="match status" value="1"/>
</dbReference>
<dbReference type="RefSeq" id="WP_377714752.1">
    <property type="nucleotide sequence ID" value="NZ_JBHTJM010000006.1"/>
</dbReference>
<feature type="signal peptide" evidence="1">
    <location>
        <begin position="1"/>
        <end position="19"/>
    </location>
</feature>
<comment type="caution">
    <text evidence="2">The sequence shown here is derived from an EMBL/GenBank/DDBJ whole genome shotgun (WGS) entry which is preliminary data.</text>
</comment>
<proteinExistence type="predicted"/>
<dbReference type="SUPFAM" id="SSF49464">
    <property type="entry name" value="Carboxypeptidase regulatory domain-like"/>
    <property type="match status" value="1"/>
</dbReference>
<dbReference type="InterPro" id="IPR043741">
    <property type="entry name" value="DUF5686"/>
</dbReference>
<gene>
    <name evidence="2" type="ORF">ACFQ1O_06965</name>
</gene>
<dbReference type="InterPro" id="IPR008969">
    <property type="entry name" value="CarboxyPept-like_regulatory"/>
</dbReference>
<dbReference type="Gene3D" id="2.60.40.1120">
    <property type="entry name" value="Carboxypeptidase-like, regulatory domain"/>
    <property type="match status" value="1"/>
</dbReference>
<evidence type="ECO:0000313" key="2">
    <source>
        <dbReference type="EMBL" id="MFD0963741.1"/>
    </source>
</evidence>
<protein>
    <submittedName>
        <fullName evidence="2">DUF5686 and carboxypeptidase regulatory-like domain-containing protein</fullName>
    </submittedName>
</protein>
<evidence type="ECO:0000313" key="3">
    <source>
        <dbReference type="Proteomes" id="UP001596997"/>
    </source>
</evidence>
<dbReference type="EMBL" id="JBHTJM010000006">
    <property type="protein sequence ID" value="MFD0963741.1"/>
    <property type="molecule type" value="Genomic_DNA"/>
</dbReference>